<dbReference type="Pfam" id="PF13489">
    <property type="entry name" value="Methyltransf_23"/>
    <property type="match status" value="1"/>
</dbReference>
<gene>
    <name evidence="1" type="ORF">GCM10010531_01260</name>
</gene>
<accession>A0ABP6NN63</accession>
<comment type="caution">
    <text evidence="1">The sequence shown here is derived from an EMBL/GenBank/DDBJ whole genome shotgun (WGS) entry which is preliminary data.</text>
</comment>
<organism evidence="1 2">
    <name type="scientific">Blastococcus jejuensis</name>
    <dbReference type="NCBI Taxonomy" id="351224"/>
    <lineage>
        <taxon>Bacteria</taxon>
        <taxon>Bacillati</taxon>
        <taxon>Actinomycetota</taxon>
        <taxon>Actinomycetes</taxon>
        <taxon>Geodermatophilales</taxon>
        <taxon>Geodermatophilaceae</taxon>
        <taxon>Blastococcus</taxon>
    </lineage>
</organism>
<keyword evidence="2" id="KW-1185">Reference proteome</keyword>
<dbReference type="SUPFAM" id="SSF53335">
    <property type="entry name" value="S-adenosyl-L-methionine-dependent methyltransferases"/>
    <property type="match status" value="1"/>
</dbReference>
<dbReference type="CDD" id="cd02440">
    <property type="entry name" value="AdoMet_MTases"/>
    <property type="match status" value="1"/>
</dbReference>
<evidence type="ECO:0008006" key="3">
    <source>
        <dbReference type="Google" id="ProtNLM"/>
    </source>
</evidence>
<dbReference type="InterPro" id="IPR029063">
    <property type="entry name" value="SAM-dependent_MTases_sf"/>
</dbReference>
<dbReference type="EMBL" id="BAAAVV010000001">
    <property type="protein sequence ID" value="GAA3153991.1"/>
    <property type="molecule type" value="Genomic_DNA"/>
</dbReference>
<sequence length="275" mass="29574">MAAEDYEATSERMTEDSYQSSAGDHLIYLLHVATYDWAAKQAAGARVLDYGTGTGYGAARMAPSAASVVGVDVSEDAVRYARGRYSADNLSFERIAPVEETPLPFPDDSFDVVTSFQVIEHVPSAPAYLAEARRVLKPGGTLLCVTPDRATRLFPKQRPWNVWHLHEFTPEELTGLVSAAGFDVQETLGMSAPADVIALEINRCRKLRIAAYPFTFPGAPEAWRTRGLHALKKLDGAASAATSPSAPQDFGFGLDDIEISATAAPSVNVVVVARA</sequence>
<dbReference type="Proteomes" id="UP001499924">
    <property type="component" value="Unassembled WGS sequence"/>
</dbReference>
<proteinExistence type="predicted"/>
<dbReference type="Gene3D" id="3.40.50.150">
    <property type="entry name" value="Vaccinia Virus protein VP39"/>
    <property type="match status" value="1"/>
</dbReference>
<evidence type="ECO:0000313" key="1">
    <source>
        <dbReference type="EMBL" id="GAA3153991.1"/>
    </source>
</evidence>
<evidence type="ECO:0000313" key="2">
    <source>
        <dbReference type="Proteomes" id="UP001499924"/>
    </source>
</evidence>
<name>A0ABP6NN63_9ACTN</name>
<dbReference type="PANTHER" id="PTHR42912:SF80">
    <property type="entry name" value="METHYLTRANSFERASE DOMAIN-CONTAINING PROTEIN"/>
    <property type="match status" value="1"/>
</dbReference>
<reference evidence="2" key="1">
    <citation type="journal article" date="2019" name="Int. J. Syst. Evol. Microbiol.">
        <title>The Global Catalogue of Microorganisms (GCM) 10K type strain sequencing project: providing services to taxonomists for standard genome sequencing and annotation.</title>
        <authorList>
            <consortium name="The Broad Institute Genomics Platform"/>
            <consortium name="The Broad Institute Genome Sequencing Center for Infectious Disease"/>
            <person name="Wu L."/>
            <person name="Ma J."/>
        </authorList>
    </citation>
    <scope>NUCLEOTIDE SEQUENCE [LARGE SCALE GENOMIC DNA]</scope>
    <source>
        <strain evidence="2">JCM 15614</strain>
    </source>
</reference>
<protein>
    <recommendedName>
        <fullName evidence="3">Methyltransferase domain-containing protein</fullName>
    </recommendedName>
</protein>
<dbReference type="InterPro" id="IPR050508">
    <property type="entry name" value="Methyltransf_Superfamily"/>
</dbReference>
<dbReference type="PANTHER" id="PTHR42912">
    <property type="entry name" value="METHYLTRANSFERASE"/>
    <property type="match status" value="1"/>
</dbReference>
<dbReference type="RefSeq" id="WP_344686545.1">
    <property type="nucleotide sequence ID" value="NZ_BAAAVV010000001.1"/>
</dbReference>